<evidence type="ECO:0000313" key="9">
    <source>
        <dbReference type="EMBL" id="EWT00904.1"/>
    </source>
</evidence>
<evidence type="ECO:0000256" key="3">
    <source>
        <dbReference type="ARBA" id="ARBA00022475"/>
    </source>
</evidence>
<dbReference type="STRING" id="1386089.N865_13120"/>
<dbReference type="GO" id="GO:0005886">
    <property type="term" value="C:plasma membrane"/>
    <property type="evidence" value="ECO:0007669"/>
    <property type="project" value="UniProtKB-SubCell"/>
</dbReference>
<protein>
    <recommendedName>
        <fullName evidence="8">ABC transmembrane type-1 domain-containing protein</fullName>
    </recommendedName>
</protein>
<dbReference type="InterPro" id="IPR000515">
    <property type="entry name" value="MetI-like"/>
</dbReference>
<evidence type="ECO:0000256" key="6">
    <source>
        <dbReference type="ARBA" id="ARBA00023136"/>
    </source>
</evidence>
<name>W9GAK1_9MICO</name>
<dbReference type="GO" id="GO:0055085">
    <property type="term" value="P:transmembrane transport"/>
    <property type="evidence" value="ECO:0007669"/>
    <property type="project" value="InterPro"/>
</dbReference>
<keyword evidence="6 7" id="KW-0472">Membrane</keyword>
<evidence type="ECO:0000256" key="1">
    <source>
        <dbReference type="ARBA" id="ARBA00004651"/>
    </source>
</evidence>
<accession>W9GAK1</accession>
<feature type="transmembrane region" description="Helical" evidence="7">
    <location>
        <begin position="12"/>
        <end position="43"/>
    </location>
</feature>
<feature type="transmembrane region" description="Helical" evidence="7">
    <location>
        <begin position="63"/>
        <end position="85"/>
    </location>
</feature>
<dbReference type="PANTHER" id="PTHR43386">
    <property type="entry name" value="OLIGOPEPTIDE TRANSPORT SYSTEM PERMEASE PROTEIN APPC"/>
    <property type="match status" value="1"/>
</dbReference>
<evidence type="ECO:0000256" key="5">
    <source>
        <dbReference type="ARBA" id="ARBA00022989"/>
    </source>
</evidence>
<keyword evidence="3" id="KW-1003">Cell membrane</keyword>
<gene>
    <name evidence="9" type="ORF">N865_13120</name>
</gene>
<keyword evidence="5 7" id="KW-1133">Transmembrane helix</keyword>
<dbReference type="SUPFAM" id="SSF161098">
    <property type="entry name" value="MetI-like"/>
    <property type="match status" value="1"/>
</dbReference>
<keyword evidence="4 7" id="KW-0812">Transmembrane</keyword>
<dbReference type="eggNOG" id="COG1173">
    <property type="taxonomic scope" value="Bacteria"/>
</dbReference>
<dbReference type="EMBL" id="AWSA01000032">
    <property type="protein sequence ID" value="EWT00904.1"/>
    <property type="molecule type" value="Genomic_DNA"/>
</dbReference>
<evidence type="ECO:0000256" key="2">
    <source>
        <dbReference type="ARBA" id="ARBA00022448"/>
    </source>
</evidence>
<evidence type="ECO:0000256" key="4">
    <source>
        <dbReference type="ARBA" id="ARBA00022692"/>
    </source>
</evidence>
<comment type="subcellular location">
    <subcellularLocation>
        <location evidence="1">Cell membrane</location>
        <topology evidence="1">Multi-pass membrane protein</topology>
    </subcellularLocation>
</comment>
<feature type="domain" description="ABC transmembrane type-1" evidence="8">
    <location>
        <begin position="9"/>
        <end position="96"/>
    </location>
</feature>
<sequence>MVDRRPVDIMPNILAPVIVYASLLIPVVIVVVATLSYLGLGLAPPTADWGGMISDAQNYYTTAWWFMFFLGVALLLTTLAFNLFGDGVRDAFDPRSDRLFE</sequence>
<dbReference type="InterPro" id="IPR050366">
    <property type="entry name" value="BP-dependent_transpt_permease"/>
</dbReference>
<keyword evidence="10" id="KW-1185">Reference proteome</keyword>
<evidence type="ECO:0000259" key="8">
    <source>
        <dbReference type="Pfam" id="PF00528"/>
    </source>
</evidence>
<dbReference type="Proteomes" id="UP000019489">
    <property type="component" value="Unassembled WGS sequence"/>
</dbReference>
<dbReference type="Pfam" id="PF00528">
    <property type="entry name" value="BPD_transp_1"/>
    <property type="match status" value="1"/>
</dbReference>
<comment type="caution">
    <text evidence="9">The sequence shown here is derived from an EMBL/GenBank/DDBJ whole genome shotgun (WGS) entry which is preliminary data.</text>
</comment>
<proteinExistence type="predicted"/>
<dbReference type="AlphaFoldDB" id="W9GAK1"/>
<organism evidence="9 10">
    <name type="scientific">Intrasporangium oryzae NRRL B-24470</name>
    <dbReference type="NCBI Taxonomy" id="1386089"/>
    <lineage>
        <taxon>Bacteria</taxon>
        <taxon>Bacillati</taxon>
        <taxon>Actinomycetota</taxon>
        <taxon>Actinomycetes</taxon>
        <taxon>Micrococcales</taxon>
        <taxon>Intrasporangiaceae</taxon>
        <taxon>Intrasporangium</taxon>
    </lineage>
</organism>
<dbReference type="PANTHER" id="PTHR43386:SF1">
    <property type="entry name" value="D,D-DIPEPTIDE TRANSPORT SYSTEM PERMEASE PROTEIN DDPC-RELATED"/>
    <property type="match status" value="1"/>
</dbReference>
<keyword evidence="2" id="KW-0813">Transport</keyword>
<reference evidence="9 10" key="1">
    <citation type="submission" date="2013-08" db="EMBL/GenBank/DDBJ databases">
        <title>Intrasporangium oryzae NRRL B-24470.</title>
        <authorList>
            <person name="Liu H."/>
            <person name="Wang G."/>
        </authorList>
    </citation>
    <scope>NUCLEOTIDE SEQUENCE [LARGE SCALE GENOMIC DNA]</scope>
    <source>
        <strain evidence="9 10">NRRL B-24470</strain>
    </source>
</reference>
<dbReference type="InterPro" id="IPR035906">
    <property type="entry name" value="MetI-like_sf"/>
</dbReference>
<evidence type="ECO:0000313" key="10">
    <source>
        <dbReference type="Proteomes" id="UP000019489"/>
    </source>
</evidence>
<evidence type="ECO:0000256" key="7">
    <source>
        <dbReference type="SAM" id="Phobius"/>
    </source>
</evidence>